<dbReference type="Proteomes" id="UP000474175">
    <property type="component" value="Unassembled WGS sequence"/>
</dbReference>
<comment type="caution">
    <text evidence="3">The sequence shown here is derived from an EMBL/GenBank/DDBJ whole genome shotgun (WGS) entry which is preliminary data.</text>
</comment>
<evidence type="ECO:0000313" key="4">
    <source>
        <dbReference type="Proteomes" id="UP000474175"/>
    </source>
</evidence>
<feature type="region of interest" description="Disordered" evidence="2">
    <location>
        <begin position="1317"/>
        <end position="1339"/>
    </location>
</feature>
<name>A0A6L9LA77_9BACT</name>
<dbReference type="RefSeq" id="WP_163948273.1">
    <property type="nucleotide sequence ID" value="NZ_JAAFZH010000004.1"/>
</dbReference>
<protein>
    <submittedName>
        <fullName evidence="3">Uncharacterized protein</fullName>
    </submittedName>
</protein>
<keyword evidence="4" id="KW-1185">Reference proteome</keyword>
<organism evidence="3 4">
    <name type="scientific">Spirosoma terrae</name>
    <dbReference type="NCBI Taxonomy" id="1968276"/>
    <lineage>
        <taxon>Bacteria</taxon>
        <taxon>Pseudomonadati</taxon>
        <taxon>Bacteroidota</taxon>
        <taxon>Cytophagia</taxon>
        <taxon>Cytophagales</taxon>
        <taxon>Cytophagaceae</taxon>
        <taxon>Spirosoma</taxon>
    </lineage>
</organism>
<evidence type="ECO:0000256" key="1">
    <source>
        <dbReference type="SAM" id="Coils"/>
    </source>
</evidence>
<reference evidence="3 4" key="1">
    <citation type="submission" date="2020-02" db="EMBL/GenBank/DDBJ databases">
        <title>Draft genome sequence of two Spirosoma agri KCTC 52727 and Spirosoma terrae KCTC 52035.</title>
        <authorList>
            <person name="Rojas J."/>
            <person name="Ambika Manirajan B."/>
            <person name="Suarez C."/>
            <person name="Ratering S."/>
            <person name="Schnell S."/>
        </authorList>
    </citation>
    <scope>NUCLEOTIDE SEQUENCE [LARGE SCALE GENOMIC DNA]</scope>
    <source>
        <strain evidence="3 4">KCTC 52035</strain>
    </source>
</reference>
<proteinExistence type="predicted"/>
<feature type="compositionally biased region" description="Basic and acidic residues" evidence="2">
    <location>
        <begin position="1027"/>
        <end position="1039"/>
    </location>
</feature>
<feature type="region of interest" description="Disordered" evidence="2">
    <location>
        <begin position="1"/>
        <end position="67"/>
    </location>
</feature>
<sequence length="1993" mass="220092">MNPTPASSEILPTEFTAPLTGMPSPGMEPPGGPDIAAQDWQDPKPQPAPSWHEPTLSDPAAPSVLTDTDRSNLMTQGLMNWVKGQNDEWQKDPVNAQAIAVRADPMSEAEVEETNRLHQNGFDFLRGRDNEAYANARQGFWGQLWNDTTMVGVNTLGTVGAWSVSLPTLIKTTKDLLAGNIHGLDAFTESMRGDEGSALRNINDWMTRIDESHQNFQSDWARQHPNLNLVPFMGEGGNDFGSLARSFGFLAGGLTTGLIETALLSAAAPLTEGASLGILAASWTNRLAKLTKGLSTVERSLTYLDDAYQAAKQAGRGDKLLLGASAVWNGIDTPIGLRVGAKPLLHSFLQANGEASLEGYQAERELYQQLLRDYRQRTGTQPDADQKAKFREAAKQAGNATFLLNHALLGVTNTFQLGTILKNFPQAQRLFGQADDLYRLQQKAGNPAQLDVVPNKPTLITFGANEKWYEKAFGKVATFARNEGKELLIGNSSEMLEEQFQKAISEGSQHYYQLQQSGVSKKDTDLALEAALHGLQQAFGTREGWTEGLGGLIVGRIGGGVSKYVVDRLNGPEQKARFEEIARQFNLSPVAVQEAARMLLERQSLGNSLDQKAQQAQASMNLTTLQKDAALLSDQFVFQNLKNSAQFHFLLPFVKQGSGDLIREQFKTWNETINQRPEEFTQAFGLGDAGSFSKEQLSGLVQGMDQTLRTLEKAQDRLSGLYKNPYRLTADASAEQQTLYRQWEDYYNEMLHAEFIRKAYTDRRQSLGQAISGSGSGLTMEDLTQLITPEGWRSRRVELAREKKTIEQTIDQERKALDLQQQASRPVAPENPDASHGVKVRQHAEETDRLTRELEADLLDRFEDRLKEIDQQQTWIEELESADFPLDKAVSTARQVLATSEFNVNLEDNEQTKGLLQQAHDAQALEAALKTLADRSDKLKSQRGFTDFVAQTEDFQRQKEVLEKAQQTARRAAQRQSLHDHISGVFANETERKAVLGNDLSDLIDTYLPQFQADEGATRTQLTTELTRQRDEHRRQQTERKQFLDDLLTDLKADNGIIARQSLDPGYVKLERKLKTVAAQENYRDAFTIFALVKEQYEAELPLPQPAPVAAPSPGPVTTMPTTPTRDPLAEEGGIVNQVWDQFVDTGKLPTASQEPILRELTAALKSGRQLSDRQQEIYQAYSDQIEAQLQAEAIRDQAGSSIDPYVEVPTSAPVEERPATNKTIMSDQVESLADKLGLDKDYLAELATAALQGPVSADRVEALLNDLANNKIRRSAELDAALAGTSDTFKRLLLTFWDQGVLTPYLAGLVQVQRQGITAKPPTPPKAPTPPLDRTLRGDEGSVASKYLESVLWDEWDANLGRQGDPKFTNIAGAIQTKNWDLLDRMSAWLMAKAKFARLWRVPADTVADKRAILSNVSWAIQAPTPVRTASELKGDPGLARRTPGRLLTARLDNQLVLSIPLDHSLELSERARGFLQTRLPASHPLQPRLGQSNILINELVESGLLTQDVYNALLETDPQTGRPWLGFRQSLQEWLTIHWQYESLRSTLANLLLEQAVNQPLTEGMLNSLLSRLEVSENPHGLMPLDRPGPGGLQPISSLVHTDLVLDSPGGAIRGPVVVHLQGDARSPIVDTYGSFLSTLVEAPLDQQPRTRIRKAVQAYFQDNTTSKPHLGYHVLVTTPGGKLLFLPVESPYADEQLTQALSQNPQLINLTDYFVAASGAPQTGISDLHLVLDTVKDKPVLRLTYKHNGEQYYSDKYVSASQVGKPGELNRLLTATANGTFHAGQDSSRKQTLELGEISVRQGGLKLDETILSRSVRIASPVVFMYNNLTTRLRVNSELDTHNPLGEDRVVVALPPKPETSQQIAEEVAIDIPVEKLENELANELKDLGLSEKIRTFVLATHGVSGGINPQTGQPYPSLIFTGGPMLKADPAAVAEINELDPQLNPEHRALLTDPASGLFSRTDSVPVTHVTLSPVELAQRVEALIRHCH</sequence>
<feature type="compositionally biased region" description="Pro residues" evidence="2">
    <location>
        <begin position="1322"/>
        <end position="1332"/>
    </location>
</feature>
<feature type="region of interest" description="Disordered" evidence="2">
    <location>
        <begin position="819"/>
        <end position="847"/>
    </location>
</feature>
<feature type="coiled-coil region" evidence="1">
    <location>
        <begin position="922"/>
        <end position="975"/>
    </location>
</feature>
<feature type="region of interest" description="Disordered" evidence="2">
    <location>
        <begin position="1016"/>
        <end position="1039"/>
    </location>
</feature>
<gene>
    <name evidence="3" type="ORF">GK108_12590</name>
</gene>
<evidence type="ECO:0000256" key="2">
    <source>
        <dbReference type="SAM" id="MobiDB-lite"/>
    </source>
</evidence>
<dbReference type="EMBL" id="JAAFZH010000004">
    <property type="protein sequence ID" value="NDU95713.1"/>
    <property type="molecule type" value="Genomic_DNA"/>
</dbReference>
<evidence type="ECO:0000313" key="3">
    <source>
        <dbReference type="EMBL" id="NDU95713.1"/>
    </source>
</evidence>
<accession>A0A6L9LA77</accession>
<keyword evidence="1" id="KW-0175">Coiled coil</keyword>